<feature type="transmembrane region" description="Helical" evidence="1">
    <location>
        <begin position="228"/>
        <end position="257"/>
    </location>
</feature>
<feature type="transmembrane region" description="Helical" evidence="1">
    <location>
        <begin position="418"/>
        <end position="438"/>
    </location>
</feature>
<name>A0AAF0ZF90_9CHRO</name>
<reference evidence="2" key="1">
    <citation type="submission" date="2023-11" db="EMBL/GenBank/DDBJ databases">
        <title>Genome sequence of Cyanobacterium aponinum BCRC AL20115.</title>
        <authorList>
            <person name="Chang H.-Y."/>
            <person name="Lin K.-M."/>
            <person name="Hsueh H.-T."/>
            <person name="Chu H.-A."/>
            <person name="Kuo C.-H."/>
        </authorList>
    </citation>
    <scope>NUCLEOTIDE SEQUENCE</scope>
    <source>
        <strain evidence="2">AL20115</strain>
    </source>
</reference>
<accession>A0AAF0ZF90</accession>
<keyword evidence="1" id="KW-0472">Membrane</keyword>
<sequence length="471" mass="53351">MSLQAQLAMILWLPIVLYLFNKYPPRKAVIVGFLGGLLFLPQRAGFNLPLIPDYRGMVATCYGIFIGIIIYDSEVFNRFELKWIDYPMILFGIAPLFSSLTNGLGLYDGINQSISQTVQWGMPYFLGRLYLNNLAGLKELAINIVKAGLLYVPLCLYEVRMSPQLHNMVYGYFPHSFAQTMRFGGWRPQVFMQHGLMVGLFMMTATLIAIWLWQGRVVAKIWRMPMEWVVVILFVTFILLKSTGAYALMAIGLIILFSAKWFRLNLPLILVLLAIVGYLVVASTGNLQTDNIISSLQQVFPEDRVASLEFRFDNEELLGEKARERVLFGWGGWGRNRVYAENWAGEIEDISVTDSLWIIVFGINGLFGLISLFASLILPVVYLIIRYPVNTWLIPKVSSAMVLGVCLTLFVVDCLVNSMFNPIFPLIGGGLSGLFVYSPQITNKTMKRNILIHQKSQKKSLNNYSISNQNR</sequence>
<feature type="transmembrane region" description="Helical" evidence="1">
    <location>
        <begin position="392"/>
        <end position="412"/>
    </location>
</feature>
<feature type="transmembrane region" description="Helical" evidence="1">
    <location>
        <begin position="6"/>
        <end position="21"/>
    </location>
</feature>
<keyword evidence="1" id="KW-1133">Transmembrane helix</keyword>
<organism evidence="2">
    <name type="scientific">Cyanobacterium aponinum AL20115</name>
    <dbReference type="NCBI Taxonomy" id="3090662"/>
    <lineage>
        <taxon>Bacteria</taxon>
        <taxon>Bacillati</taxon>
        <taxon>Cyanobacteriota</taxon>
        <taxon>Cyanophyceae</taxon>
        <taxon>Oscillatoriophycideae</taxon>
        <taxon>Chroococcales</taxon>
        <taxon>Geminocystaceae</taxon>
        <taxon>Cyanobacterium</taxon>
    </lineage>
</organism>
<keyword evidence="1" id="KW-0812">Transmembrane</keyword>
<dbReference type="GO" id="GO:0016874">
    <property type="term" value="F:ligase activity"/>
    <property type="evidence" value="ECO:0007669"/>
    <property type="project" value="UniProtKB-KW"/>
</dbReference>
<feature type="transmembrane region" description="Helical" evidence="1">
    <location>
        <begin position="191"/>
        <end position="213"/>
    </location>
</feature>
<evidence type="ECO:0000313" key="2">
    <source>
        <dbReference type="EMBL" id="WPF89308.1"/>
    </source>
</evidence>
<feature type="transmembrane region" description="Helical" evidence="1">
    <location>
        <begin position="54"/>
        <end position="71"/>
    </location>
</feature>
<dbReference type="AlphaFoldDB" id="A0AAF0ZF90"/>
<feature type="transmembrane region" description="Helical" evidence="1">
    <location>
        <begin position="28"/>
        <end position="48"/>
    </location>
</feature>
<gene>
    <name evidence="2" type="ORF">SAY89_03250</name>
</gene>
<proteinExistence type="predicted"/>
<evidence type="ECO:0000256" key="1">
    <source>
        <dbReference type="SAM" id="Phobius"/>
    </source>
</evidence>
<dbReference type="RefSeq" id="WP_320001831.1">
    <property type="nucleotide sequence ID" value="NZ_CP138348.1"/>
</dbReference>
<protein>
    <submittedName>
        <fullName evidence="2">O-antigen ligase domain-containing protein</fullName>
    </submittedName>
</protein>
<feature type="transmembrane region" description="Helical" evidence="1">
    <location>
        <begin position="356"/>
        <end position="385"/>
    </location>
</feature>
<feature type="transmembrane region" description="Helical" evidence="1">
    <location>
        <begin position="264"/>
        <end position="281"/>
    </location>
</feature>
<dbReference type="EMBL" id="CP138348">
    <property type="protein sequence ID" value="WPF89308.1"/>
    <property type="molecule type" value="Genomic_DNA"/>
</dbReference>
<keyword evidence="2" id="KW-0436">Ligase</keyword>